<evidence type="ECO:0000256" key="1">
    <source>
        <dbReference type="SAM" id="SignalP"/>
    </source>
</evidence>
<sequence>MFLLASVLLCVCVLVVPGTSVTCNIDPSDSCKCSFADGGKTWNIDISNYFKYPAHPKPVESKYTYTYTCYNAKCPKNPNSTAVACQYVEKQGDFPLGKVDQDTTWEVTDTSDSSLTFVITYKNGQKSGDKTRETTVTFKYATGSMEMKVTKEDNTDTNINYIMQASGNMIKKTFYGKGVRSGSKENIA</sequence>
<keyword evidence="1" id="KW-0732">Signal</keyword>
<evidence type="ECO:0000313" key="2">
    <source>
        <dbReference type="EMBL" id="CAI8043560.1"/>
    </source>
</evidence>
<feature type="signal peptide" evidence="1">
    <location>
        <begin position="1"/>
        <end position="18"/>
    </location>
</feature>
<comment type="caution">
    <text evidence="2">The sequence shown here is derived from an EMBL/GenBank/DDBJ whole genome shotgun (WGS) entry which is preliminary data.</text>
</comment>
<protein>
    <submittedName>
        <fullName evidence="2">Uncharacterized protein</fullName>
    </submittedName>
</protein>
<evidence type="ECO:0000313" key="3">
    <source>
        <dbReference type="Proteomes" id="UP001174909"/>
    </source>
</evidence>
<dbReference type="Proteomes" id="UP001174909">
    <property type="component" value="Unassembled WGS sequence"/>
</dbReference>
<keyword evidence="3" id="KW-1185">Reference proteome</keyword>
<proteinExistence type="predicted"/>
<accession>A0AA35T870</accession>
<dbReference type="EMBL" id="CASHTH010003336">
    <property type="protein sequence ID" value="CAI8043560.1"/>
    <property type="molecule type" value="Genomic_DNA"/>
</dbReference>
<name>A0AA35T870_GEOBA</name>
<gene>
    <name evidence="2" type="ORF">GBAR_LOCUS24158</name>
</gene>
<dbReference type="AlphaFoldDB" id="A0AA35T870"/>
<reference evidence="2" key="1">
    <citation type="submission" date="2023-03" db="EMBL/GenBank/DDBJ databases">
        <authorList>
            <person name="Steffen K."/>
            <person name="Cardenas P."/>
        </authorList>
    </citation>
    <scope>NUCLEOTIDE SEQUENCE</scope>
</reference>
<feature type="chain" id="PRO_5041442899" evidence="1">
    <location>
        <begin position="19"/>
        <end position="188"/>
    </location>
</feature>
<organism evidence="2 3">
    <name type="scientific">Geodia barretti</name>
    <name type="common">Barrett's horny sponge</name>
    <dbReference type="NCBI Taxonomy" id="519541"/>
    <lineage>
        <taxon>Eukaryota</taxon>
        <taxon>Metazoa</taxon>
        <taxon>Porifera</taxon>
        <taxon>Demospongiae</taxon>
        <taxon>Heteroscleromorpha</taxon>
        <taxon>Tetractinellida</taxon>
        <taxon>Astrophorina</taxon>
        <taxon>Geodiidae</taxon>
        <taxon>Geodia</taxon>
    </lineage>
</organism>